<protein>
    <submittedName>
        <fullName evidence="1">Uncharacterized protein</fullName>
    </submittedName>
</protein>
<organism evidence="1 2">
    <name type="scientific">Pseudomonas neuropathica</name>
    <dbReference type="NCBI Taxonomy" id="2730425"/>
    <lineage>
        <taxon>Bacteria</taxon>
        <taxon>Pseudomonadati</taxon>
        <taxon>Pseudomonadota</taxon>
        <taxon>Gammaproteobacteria</taxon>
        <taxon>Pseudomonadales</taxon>
        <taxon>Pseudomonadaceae</taxon>
        <taxon>Pseudomonas</taxon>
    </lineage>
</organism>
<reference evidence="1" key="1">
    <citation type="submission" date="2024-11" db="EMBL/GenBank/DDBJ databases">
        <authorList>
            <person name="Lucas J.A."/>
        </authorList>
    </citation>
    <scope>NUCLEOTIDE SEQUENCE</scope>
    <source>
        <strain evidence="1">Z 8.8</strain>
    </source>
</reference>
<sequence>MQGSNYATETTDSTHTVILNQRTSAPANDEPILFQQACLGLTDDRTHVVLRRYFEQYSPSTGTWVEYIHRVPIAEFTQWIMANGDLRIECSEDLPSSPLHPGTP</sequence>
<comment type="caution">
    <text evidence="1">The sequence shown here is derived from an EMBL/GenBank/DDBJ whole genome shotgun (WGS) entry which is preliminary data.</text>
</comment>
<dbReference type="EMBL" id="JBJHQE010000055">
    <property type="protein sequence ID" value="MFK9083620.1"/>
    <property type="molecule type" value="Genomic_DNA"/>
</dbReference>
<evidence type="ECO:0000313" key="1">
    <source>
        <dbReference type="EMBL" id="MFK9083620.1"/>
    </source>
</evidence>
<evidence type="ECO:0000313" key="2">
    <source>
        <dbReference type="Proteomes" id="UP001622950"/>
    </source>
</evidence>
<dbReference type="Proteomes" id="UP001622950">
    <property type="component" value="Unassembled WGS sequence"/>
</dbReference>
<gene>
    <name evidence="1" type="ORF">ACJEBM_23460</name>
</gene>
<accession>A0ACC7N3C4</accession>
<proteinExistence type="predicted"/>
<keyword evidence="2" id="KW-1185">Reference proteome</keyword>
<name>A0ACC7N3C4_9PSED</name>